<dbReference type="InterPro" id="IPR016166">
    <property type="entry name" value="FAD-bd_PCMH"/>
</dbReference>
<dbReference type="PANTHER" id="PTHR43762:SF1">
    <property type="entry name" value="D-ARABINONO-1,4-LACTONE OXIDASE"/>
    <property type="match status" value="1"/>
</dbReference>
<keyword evidence="1" id="KW-0285">Flavoprotein</keyword>
<evidence type="ECO:0000313" key="4">
    <source>
        <dbReference type="Proteomes" id="UP000555411"/>
    </source>
</evidence>
<evidence type="ECO:0000313" key="3">
    <source>
        <dbReference type="EMBL" id="MBC2836700.1"/>
    </source>
</evidence>
<dbReference type="SUPFAM" id="SSF56176">
    <property type="entry name" value="FAD-binding/transporter-associated domain-like"/>
    <property type="match status" value="1"/>
</dbReference>
<dbReference type="GO" id="GO:0071949">
    <property type="term" value="F:FAD binding"/>
    <property type="evidence" value="ECO:0007669"/>
    <property type="project" value="InterPro"/>
</dbReference>
<sequence length="440" mass="47409">MGQAQEQKTILQGWGRLTADPHRVVPVPRDGAAFPAEKIFACANGRSYGDAGLNPAALALDARGLDRFLSFDPESGVLWAEAGVLLGTIQRNLLPQGWVLPVTPGTQFVTLGGAVANDVHGKNHGQAGSFGCHVTRLDLWRSDAGVVTCSAQENPELFAATIGGMGLTGIILRVGVALRRVDSGWMATETVPFSGLPAFFNIARSREPLWEYGVGWLDCTRADAPEGVYFSANHSQPGAPVSSSPVTAPAARLSVPFALPVSAVNPLTLRLFNSVYLAAQKRKAGAGVTDMWRYFYPLDAVANWNRLYGRRGFYQYQSVIPWQGAEAATAEMLAAIAGARQGSFLMVLKLLGDRAGPGMMGFAMPGVTLAMDFPNRGDATERLFQKLDTIVLAAGGRLYPAKDARMPAGMFRRGYPRLDEFLKWRDPSISTAMSCRLMGW</sequence>
<dbReference type="RefSeq" id="WP_185798313.1">
    <property type="nucleotide sequence ID" value="NZ_JACLQD010000004.1"/>
</dbReference>
<dbReference type="Gene3D" id="3.30.465.10">
    <property type="match status" value="1"/>
</dbReference>
<organism evidence="3 4">
    <name type="scientific">Paragemmobacter straminiformis</name>
    <dbReference type="NCBI Taxonomy" id="2045119"/>
    <lineage>
        <taxon>Bacteria</taxon>
        <taxon>Pseudomonadati</taxon>
        <taxon>Pseudomonadota</taxon>
        <taxon>Alphaproteobacteria</taxon>
        <taxon>Rhodobacterales</taxon>
        <taxon>Paracoccaceae</taxon>
        <taxon>Paragemmobacter</taxon>
    </lineage>
</organism>
<dbReference type="GO" id="GO:0016899">
    <property type="term" value="F:oxidoreductase activity, acting on the CH-OH group of donors, oxygen as acceptor"/>
    <property type="evidence" value="ECO:0007669"/>
    <property type="project" value="InterPro"/>
</dbReference>
<dbReference type="AlphaFoldDB" id="A0A842IA14"/>
<protein>
    <submittedName>
        <fullName evidence="3">FAD-binding oxidoreductase</fullName>
    </submittedName>
</protein>
<dbReference type="InterPro" id="IPR036318">
    <property type="entry name" value="FAD-bd_PCMH-like_sf"/>
</dbReference>
<dbReference type="Proteomes" id="UP000555411">
    <property type="component" value="Unassembled WGS sequence"/>
</dbReference>
<evidence type="ECO:0000256" key="1">
    <source>
        <dbReference type="ARBA" id="ARBA00022827"/>
    </source>
</evidence>
<dbReference type="InterPro" id="IPR006094">
    <property type="entry name" value="Oxid_FAD_bind_N"/>
</dbReference>
<evidence type="ECO:0000259" key="2">
    <source>
        <dbReference type="PROSITE" id="PS51387"/>
    </source>
</evidence>
<dbReference type="PANTHER" id="PTHR43762">
    <property type="entry name" value="L-GULONOLACTONE OXIDASE"/>
    <property type="match status" value="1"/>
</dbReference>
<reference evidence="3 4" key="1">
    <citation type="journal article" date="2017" name="Int. J. Syst. Evol. Microbiol.">
        <title>Gemmobacter straminiformis sp. nov., isolated from an artificial fountain.</title>
        <authorList>
            <person name="Kang J.Y."/>
            <person name="Kim M.J."/>
            <person name="Chun J."/>
            <person name="Son K.P."/>
            <person name="Jahng K.Y."/>
        </authorList>
    </citation>
    <scope>NUCLEOTIDE SEQUENCE [LARGE SCALE GENOMIC DNA]</scope>
    <source>
        <strain evidence="3 4">CAM-8</strain>
    </source>
</reference>
<comment type="caution">
    <text evidence="3">The sequence shown here is derived from an EMBL/GenBank/DDBJ whole genome shotgun (WGS) entry which is preliminary data.</text>
</comment>
<keyword evidence="1" id="KW-0274">FAD</keyword>
<name>A0A842IA14_9RHOB</name>
<dbReference type="Pfam" id="PF01565">
    <property type="entry name" value="FAD_binding_4"/>
    <property type="match status" value="1"/>
</dbReference>
<dbReference type="PROSITE" id="PS51387">
    <property type="entry name" value="FAD_PCMH"/>
    <property type="match status" value="1"/>
</dbReference>
<dbReference type="EMBL" id="JACLQD010000004">
    <property type="protein sequence ID" value="MBC2836700.1"/>
    <property type="molecule type" value="Genomic_DNA"/>
</dbReference>
<proteinExistence type="predicted"/>
<dbReference type="InterPro" id="IPR016169">
    <property type="entry name" value="FAD-bd_PCMH_sub2"/>
</dbReference>
<accession>A0A842IA14</accession>
<feature type="domain" description="FAD-binding PCMH-type" evidence="2">
    <location>
        <begin position="3"/>
        <end position="181"/>
    </location>
</feature>
<dbReference type="InterPro" id="IPR010031">
    <property type="entry name" value="FAD_lactone_oxidase-like"/>
</dbReference>
<keyword evidence="4" id="KW-1185">Reference proteome</keyword>
<gene>
    <name evidence="3" type="ORF">H7F16_14360</name>
</gene>